<protein>
    <submittedName>
        <fullName evidence="4">Epoxide hydrolase</fullName>
    </submittedName>
</protein>
<evidence type="ECO:0000259" key="3">
    <source>
        <dbReference type="Pfam" id="PF00561"/>
    </source>
</evidence>
<keyword evidence="1 4" id="KW-0378">Hydrolase</keyword>
<evidence type="ECO:0000313" key="4">
    <source>
        <dbReference type="EMBL" id="KAF9480679.1"/>
    </source>
</evidence>
<accession>A0A9P5Z3Y1</accession>
<feature type="domain" description="AB hydrolase-1" evidence="3">
    <location>
        <begin position="38"/>
        <end position="316"/>
    </location>
</feature>
<evidence type="ECO:0000256" key="2">
    <source>
        <dbReference type="ARBA" id="ARBA00038334"/>
    </source>
</evidence>
<dbReference type="InterPro" id="IPR000073">
    <property type="entry name" value="AB_hydrolase_1"/>
</dbReference>
<reference evidence="4" key="1">
    <citation type="submission" date="2020-11" db="EMBL/GenBank/DDBJ databases">
        <authorList>
            <consortium name="DOE Joint Genome Institute"/>
            <person name="Ahrendt S."/>
            <person name="Riley R."/>
            <person name="Andreopoulos W."/>
            <person name="Labutti K."/>
            <person name="Pangilinan J."/>
            <person name="Ruiz-Duenas F.J."/>
            <person name="Barrasa J.M."/>
            <person name="Sanchez-Garcia M."/>
            <person name="Camarero S."/>
            <person name="Miyauchi S."/>
            <person name="Serrano A."/>
            <person name="Linde D."/>
            <person name="Babiker R."/>
            <person name="Drula E."/>
            <person name="Ayuso-Fernandez I."/>
            <person name="Pacheco R."/>
            <person name="Padilla G."/>
            <person name="Ferreira P."/>
            <person name="Barriuso J."/>
            <person name="Kellner H."/>
            <person name="Castanera R."/>
            <person name="Alfaro M."/>
            <person name="Ramirez L."/>
            <person name="Pisabarro A.G."/>
            <person name="Kuo A."/>
            <person name="Tritt A."/>
            <person name="Lipzen A."/>
            <person name="He G."/>
            <person name="Yan M."/>
            <person name="Ng V."/>
            <person name="Cullen D."/>
            <person name="Martin F."/>
            <person name="Rosso M.-N."/>
            <person name="Henrissat B."/>
            <person name="Hibbett D."/>
            <person name="Martinez A.T."/>
            <person name="Grigoriev I.V."/>
        </authorList>
    </citation>
    <scope>NUCLEOTIDE SEQUENCE</scope>
    <source>
        <strain evidence="4">CIRM-BRFM 674</strain>
    </source>
</reference>
<dbReference type="OrthoDB" id="284184at2759"/>
<gene>
    <name evidence="4" type="ORF">BDN70DRAFT_978193</name>
</gene>
<dbReference type="Proteomes" id="UP000807469">
    <property type="component" value="Unassembled WGS sequence"/>
</dbReference>
<dbReference type="PANTHER" id="PTHR43329">
    <property type="entry name" value="EPOXIDE HYDROLASE"/>
    <property type="match status" value="1"/>
</dbReference>
<dbReference type="InterPro" id="IPR000639">
    <property type="entry name" value="Epox_hydrolase-like"/>
</dbReference>
<sequence length="347" mass="40152">MDPQNPDSFNHRTERLYTGHTYHFVDQKPEGYDPKRHPTLLLIHGFPDLWHCLVSLPRYGWRYQIGPWVRRGCRVIALDMLGYGGTSKPLDPENYSTKKLCADLVALLDLLDIKRVVLIGHDWGSFTVARFALYHPNRLLALVMLSVPYTPPSKEYIPLEEVVRRAPDFGYQLYFASQKSNLEILANLNKFLRLTFSPPRSTMNYHRKGSLENLLLRVPDKKRPCVLNDKELEYYHSQMKQGMFGPLNYYRTSKLRHDEELAYGLDSHLREDLPVLFMWGTKDLTATPFVISKSRKFISKYQDVALEGRGHWVMVEAKDEVTDIIGNWLESLTCSMPGTAGDHHAKL</sequence>
<name>A0A9P5Z3Y1_9AGAR</name>
<dbReference type="PRINTS" id="PR00412">
    <property type="entry name" value="EPOXHYDRLASE"/>
</dbReference>
<comment type="caution">
    <text evidence="4">The sequence shown here is derived from an EMBL/GenBank/DDBJ whole genome shotgun (WGS) entry which is preliminary data.</text>
</comment>
<dbReference type="Gene3D" id="3.40.50.1820">
    <property type="entry name" value="alpha/beta hydrolase"/>
    <property type="match status" value="1"/>
</dbReference>
<keyword evidence="5" id="KW-1185">Reference proteome</keyword>
<dbReference type="GO" id="GO:0016787">
    <property type="term" value="F:hydrolase activity"/>
    <property type="evidence" value="ECO:0007669"/>
    <property type="project" value="UniProtKB-KW"/>
</dbReference>
<organism evidence="4 5">
    <name type="scientific">Pholiota conissans</name>
    <dbReference type="NCBI Taxonomy" id="109636"/>
    <lineage>
        <taxon>Eukaryota</taxon>
        <taxon>Fungi</taxon>
        <taxon>Dikarya</taxon>
        <taxon>Basidiomycota</taxon>
        <taxon>Agaricomycotina</taxon>
        <taxon>Agaricomycetes</taxon>
        <taxon>Agaricomycetidae</taxon>
        <taxon>Agaricales</taxon>
        <taxon>Agaricineae</taxon>
        <taxon>Strophariaceae</taxon>
        <taxon>Pholiota</taxon>
    </lineage>
</organism>
<dbReference type="AlphaFoldDB" id="A0A9P5Z3Y1"/>
<proteinExistence type="inferred from homology"/>
<evidence type="ECO:0000313" key="5">
    <source>
        <dbReference type="Proteomes" id="UP000807469"/>
    </source>
</evidence>
<dbReference type="SUPFAM" id="SSF53474">
    <property type="entry name" value="alpha/beta-Hydrolases"/>
    <property type="match status" value="1"/>
</dbReference>
<evidence type="ECO:0000256" key="1">
    <source>
        <dbReference type="ARBA" id="ARBA00022801"/>
    </source>
</evidence>
<dbReference type="InterPro" id="IPR029058">
    <property type="entry name" value="AB_hydrolase_fold"/>
</dbReference>
<comment type="similarity">
    <text evidence="2">Belongs to the AB hydrolase superfamily. Epoxide hydrolase family.</text>
</comment>
<dbReference type="PRINTS" id="PR00111">
    <property type="entry name" value="ABHYDROLASE"/>
</dbReference>
<dbReference type="Pfam" id="PF00561">
    <property type="entry name" value="Abhydrolase_1"/>
    <property type="match status" value="1"/>
</dbReference>
<dbReference type="EMBL" id="MU155190">
    <property type="protein sequence ID" value="KAF9480679.1"/>
    <property type="molecule type" value="Genomic_DNA"/>
</dbReference>